<dbReference type="EMBL" id="AP026073">
    <property type="protein sequence ID" value="BDM70541.1"/>
    <property type="molecule type" value="Genomic_DNA"/>
</dbReference>
<keyword evidence="2" id="KW-1133">Transmembrane helix</keyword>
<evidence type="ECO:0000313" key="3">
    <source>
        <dbReference type="EMBL" id="BDM70541.1"/>
    </source>
</evidence>
<name>A0ABM7ZWD5_STRNI</name>
<evidence type="ECO:0000313" key="4">
    <source>
        <dbReference type="Proteomes" id="UP001059597"/>
    </source>
</evidence>
<sequence length="74" mass="8036">MREARPVVRHPPRGRTEVDPVQPAVPAHALLSRLRPTPVGSRDLVGAMKKQILSTALAAATILFVLGVGVWRSY</sequence>
<reference evidence="3" key="1">
    <citation type="submission" date="2022-06" db="EMBL/GenBank/DDBJ databases">
        <title>Complete genome sequence of Streptomyces nigrescens HEK616.</title>
        <authorList>
            <person name="Asamizu S."/>
            <person name="Onaka H."/>
        </authorList>
    </citation>
    <scope>NUCLEOTIDE SEQUENCE</scope>
    <source>
        <strain evidence="3">HEK616</strain>
    </source>
</reference>
<dbReference type="Proteomes" id="UP001059597">
    <property type="component" value="Chromosome"/>
</dbReference>
<proteinExistence type="predicted"/>
<feature type="transmembrane region" description="Helical" evidence="2">
    <location>
        <begin position="52"/>
        <end position="71"/>
    </location>
</feature>
<gene>
    <name evidence="3" type="ORF">HEK616_40280</name>
</gene>
<evidence type="ECO:0000256" key="2">
    <source>
        <dbReference type="SAM" id="Phobius"/>
    </source>
</evidence>
<feature type="region of interest" description="Disordered" evidence="1">
    <location>
        <begin position="1"/>
        <end position="20"/>
    </location>
</feature>
<organism evidence="3 4">
    <name type="scientific">Streptomyces nigrescens</name>
    <dbReference type="NCBI Taxonomy" id="1920"/>
    <lineage>
        <taxon>Bacteria</taxon>
        <taxon>Bacillati</taxon>
        <taxon>Actinomycetota</taxon>
        <taxon>Actinomycetes</taxon>
        <taxon>Kitasatosporales</taxon>
        <taxon>Streptomycetaceae</taxon>
        <taxon>Streptomyces</taxon>
    </lineage>
</organism>
<accession>A0ABM7ZWD5</accession>
<keyword evidence="4" id="KW-1185">Reference proteome</keyword>
<evidence type="ECO:0000256" key="1">
    <source>
        <dbReference type="SAM" id="MobiDB-lite"/>
    </source>
</evidence>
<protein>
    <submittedName>
        <fullName evidence="3">Uncharacterized protein</fullName>
    </submittedName>
</protein>
<keyword evidence="2" id="KW-0812">Transmembrane</keyword>
<keyword evidence="2" id="KW-0472">Membrane</keyword>